<evidence type="ECO:0000313" key="4">
    <source>
        <dbReference type="Proteomes" id="UP000076447"/>
    </source>
</evidence>
<dbReference type="EMBL" id="LRIE01000063">
    <property type="protein sequence ID" value="KZM35937.1"/>
    <property type="molecule type" value="Genomic_DNA"/>
</dbReference>
<dbReference type="Proteomes" id="UP000076447">
    <property type="component" value="Unassembled WGS sequence"/>
</dbReference>
<dbReference type="RefSeq" id="WP_068625573.1">
    <property type="nucleotide sequence ID" value="NZ_LRIE01000063.1"/>
</dbReference>
<dbReference type="InterPro" id="IPR014710">
    <property type="entry name" value="RmlC-like_jellyroll"/>
</dbReference>
<evidence type="ECO:0000259" key="1">
    <source>
        <dbReference type="Pfam" id="PF07883"/>
    </source>
</evidence>
<proteinExistence type="predicted"/>
<dbReference type="EMBL" id="MAQA01000019">
    <property type="protein sequence ID" value="OCI31364.1"/>
    <property type="molecule type" value="Genomic_DNA"/>
</dbReference>
<reference evidence="2 4" key="1">
    <citation type="submission" date="2016-01" db="EMBL/GenBank/DDBJ databases">
        <title>Genome sequence of Oerskovia enterophila VJag, an agar and cellulose degrading bacterium.</title>
        <authorList>
            <person name="Poehlein A."/>
            <person name="Jag V."/>
            <person name="Bengelsdorf F."/>
            <person name="Duerre P."/>
            <person name="Daniel R."/>
        </authorList>
    </citation>
    <scope>NUCLEOTIDE SEQUENCE [LARGE SCALE GENOMIC DNA]</scope>
    <source>
        <strain evidence="2 4">VJag</strain>
    </source>
</reference>
<dbReference type="InterPro" id="IPR013096">
    <property type="entry name" value="Cupin_2"/>
</dbReference>
<dbReference type="STRING" id="43678.OJAG_13780"/>
<dbReference type="Pfam" id="PF07883">
    <property type="entry name" value="Cupin_2"/>
    <property type="match status" value="1"/>
</dbReference>
<comment type="caution">
    <text evidence="2">The sequence shown here is derived from an EMBL/GenBank/DDBJ whole genome shotgun (WGS) entry which is preliminary data.</text>
</comment>
<name>A0A161XGK2_9CELL</name>
<dbReference type="SUPFAM" id="SSF51182">
    <property type="entry name" value="RmlC-like cupins"/>
    <property type="match status" value="1"/>
</dbReference>
<dbReference type="PATRIC" id="fig|43678.3.peg.1442"/>
<evidence type="ECO:0000313" key="3">
    <source>
        <dbReference type="EMBL" id="OCI31364.1"/>
    </source>
</evidence>
<dbReference type="AlphaFoldDB" id="A0A161XGK2"/>
<feature type="domain" description="Cupin type-2" evidence="1">
    <location>
        <begin position="39"/>
        <end position="97"/>
    </location>
</feature>
<dbReference type="OrthoDB" id="9794183at2"/>
<organism evidence="2 4">
    <name type="scientific">Oerskovia enterophila</name>
    <dbReference type="NCBI Taxonomy" id="43678"/>
    <lineage>
        <taxon>Bacteria</taxon>
        <taxon>Bacillati</taxon>
        <taxon>Actinomycetota</taxon>
        <taxon>Actinomycetes</taxon>
        <taxon>Micrococcales</taxon>
        <taxon>Cellulomonadaceae</taxon>
        <taxon>Oerskovia</taxon>
    </lineage>
</organism>
<accession>A0A161XGK2</accession>
<keyword evidence="5" id="KW-1185">Reference proteome</keyword>
<reference evidence="3 5" key="2">
    <citation type="submission" date="2016-06" db="EMBL/GenBank/DDBJ databases">
        <title>Genome sequence of Oerskovia enterophila DSM 43852.</title>
        <authorList>
            <person name="Poehlein A."/>
            <person name="Jag V."/>
            <person name="Bengelsdorf F.R."/>
            <person name="Daniel R."/>
            <person name="Duerre P."/>
        </authorList>
    </citation>
    <scope>NUCLEOTIDE SEQUENCE [LARGE SCALE GENOMIC DNA]</scope>
    <source>
        <strain evidence="3 5">DSM 43852</strain>
    </source>
</reference>
<sequence length="129" mass="13429">MPDIKIARTDTRVTETPNASMTTLASPTQGGTTTVSLWRVSMRAGQRGPRHTFDVEQAWHLLDGTATVVVDDETVDLSVGDTVVLRADVPRQVGTGSGAEFVVTGLVGGLATPTSPDGTGEPVSPAWIG</sequence>
<dbReference type="InterPro" id="IPR011051">
    <property type="entry name" value="RmlC_Cupin_sf"/>
</dbReference>
<evidence type="ECO:0000313" key="2">
    <source>
        <dbReference type="EMBL" id="KZM35937.1"/>
    </source>
</evidence>
<gene>
    <name evidence="3" type="ORF">OERS_19170</name>
    <name evidence="2" type="ORF">OJAG_13780</name>
</gene>
<protein>
    <submittedName>
        <fullName evidence="2">Cupin domain protein</fullName>
    </submittedName>
</protein>
<dbReference type="Gene3D" id="2.60.120.10">
    <property type="entry name" value="Jelly Rolls"/>
    <property type="match status" value="1"/>
</dbReference>
<dbReference type="Proteomes" id="UP000093412">
    <property type="component" value="Unassembled WGS sequence"/>
</dbReference>
<evidence type="ECO:0000313" key="5">
    <source>
        <dbReference type="Proteomes" id="UP000093412"/>
    </source>
</evidence>